<reference evidence="1 2" key="1">
    <citation type="submission" date="2018-11" db="EMBL/GenBank/DDBJ databases">
        <authorList>
            <consortium name="Pathogen Informatics"/>
        </authorList>
    </citation>
    <scope>NUCLEOTIDE SEQUENCE [LARGE SCALE GENOMIC DNA]</scope>
</reference>
<dbReference type="CDD" id="cd21450">
    <property type="entry name" value="DLC-like_DYNLL1-like"/>
    <property type="match status" value="1"/>
</dbReference>
<evidence type="ECO:0008006" key="3">
    <source>
        <dbReference type="Google" id="ProtNLM"/>
    </source>
</evidence>
<evidence type="ECO:0000313" key="2">
    <source>
        <dbReference type="Proteomes" id="UP000281553"/>
    </source>
</evidence>
<sequence>MKKRMEKVFEGHWGCIIGSGFACFVSHVEHHYLNIRAGTKEIVLYRSA</sequence>
<dbReference type="SUPFAM" id="SSF54648">
    <property type="entry name" value="DLC"/>
    <property type="match status" value="1"/>
</dbReference>
<dbReference type="GO" id="GO:0007017">
    <property type="term" value="P:microtubule-based process"/>
    <property type="evidence" value="ECO:0007669"/>
    <property type="project" value="InterPro"/>
</dbReference>
<proteinExistence type="predicted"/>
<accession>A0A3P6QP38</accession>
<dbReference type="Gene3D" id="3.30.740.10">
    <property type="entry name" value="Protein Inhibitor Of Neuronal Nitric Oxide Synthase"/>
    <property type="match status" value="1"/>
</dbReference>
<dbReference type="EMBL" id="UYRU01016418">
    <property type="protein sequence ID" value="VDK52032.1"/>
    <property type="molecule type" value="Genomic_DNA"/>
</dbReference>
<dbReference type="OrthoDB" id="6506078at2759"/>
<dbReference type="GO" id="GO:0030286">
    <property type="term" value="C:dynein complex"/>
    <property type="evidence" value="ECO:0007669"/>
    <property type="project" value="InterPro"/>
</dbReference>
<dbReference type="Proteomes" id="UP000281553">
    <property type="component" value="Unassembled WGS sequence"/>
</dbReference>
<dbReference type="InterPro" id="IPR001372">
    <property type="entry name" value="Dynein_light_chain_typ-1/2"/>
</dbReference>
<dbReference type="PROSITE" id="PS51257">
    <property type="entry name" value="PROKAR_LIPOPROTEIN"/>
    <property type="match status" value="1"/>
</dbReference>
<organism evidence="1 2">
    <name type="scientific">Dibothriocephalus latus</name>
    <name type="common">Fish tapeworm</name>
    <name type="synonym">Diphyllobothrium latum</name>
    <dbReference type="NCBI Taxonomy" id="60516"/>
    <lineage>
        <taxon>Eukaryota</taxon>
        <taxon>Metazoa</taxon>
        <taxon>Spiralia</taxon>
        <taxon>Lophotrochozoa</taxon>
        <taxon>Platyhelminthes</taxon>
        <taxon>Cestoda</taxon>
        <taxon>Eucestoda</taxon>
        <taxon>Diphyllobothriidea</taxon>
        <taxon>Diphyllobothriidae</taxon>
        <taxon>Dibothriocephalus</taxon>
    </lineage>
</organism>
<dbReference type="InterPro" id="IPR037177">
    <property type="entry name" value="DLC_sf"/>
</dbReference>
<gene>
    <name evidence="1" type="ORF">DILT_LOCUS1881</name>
</gene>
<dbReference type="AlphaFoldDB" id="A0A3P6QP38"/>
<evidence type="ECO:0000313" key="1">
    <source>
        <dbReference type="EMBL" id="VDK52032.1"/>
    </source>
</evidence>
<dbReference type="Pfam" id="PF01221">
    <property type="entry name" value="Dynein_light"/>
    <property type="match status" value="1"/>
</dbReference>
<name>A0A3P6QP38_DIBLA</name>
<protein>
    <recommendedName>
        <fullName evidence="3">Dynein light chain</fullName>
    </recommendedName>
</protein>
<keyword evidence="2" id="KW-1185">Reference proteome</keyword>